<evidence type="ECO:0000313" key="2">
    <source>
        <dbReference type="Proteomes" id="UP000229433"/>
    </source>
</evidence>
<dbReference type="Proteomes" id="UP000229433">
    <property type="component" value="Unassembled WGS sequence"/>
</dbReference>
<dbReference type="EMBL" id="NQXA01000004">
    <property type="protein sequence ID" value="PHQ29555.1"/>
    <property type="molecule type" value="Genomic_DNA"/>
</dbReference>
<reference evidence="1 2" key="1">
    <citation type="submission" date="2017-08" db="EMBL/GenBank/DDBJ databases">
        <title>The whole genome shortgun sequences of strain Leeuwenhoekiella nanhaiensis G18 from the South China Sea.</title>
        <authorList>
            <person name="Liu Q."/>
        </authorList>
    </citation>
    <scope>NUCLEOTIDE SEQUENCE [LARGE SCALE GENOMIC DNA]</scope>
    <source>
        <strain evidence="1 2">G18</strain>
    </source>
</reference>
<gene>
    <name evidence="1" type="ORF">CJ305_09575</name>
</gene>
<dbReference type="RefSeq" id="WP_099646049.1">
    <property type="nucleotide sequence ID" value="NZ_KZ319290.1"/>
</dbReference>
<dbReference type="OrthoDB" id="1448648at2"/>
<keyword evidence="2" id="KW-1185">Reference proteome</keyword>
<dbReference type="AlphaFoldDB" id="A0A2G1VS29"/>
<protein>
    <submittedName>
        <fullName evidence="1">SsrA-binding protein</fullName>
    </submittedName>
</protein>
<name>A0A2G1VS29_9FLAO</name>
<accession>A0A2G1VS29</accession>
<sequence>MKKKFFKTLARLNKKVLPSLTKKDVDLAKANKLQLALFGYKLWVTKNALD</sequence>
<proteinExistence type="predicted"/>
<evidence type="ECO:0000313" key="1">
    <source>
        <dbReference type="EMBL" id="PHQ29555.1"/>
    </source>
</evidence>
<organism evidence="1 2">
    <name type="scientific">Leeuwenhoekiella nanhaiensis</name>
    <dbReference type="NCBI Taxonomy" id="1655491"/>
    <lineage>
        <taxon>Bacteria</taxon>
        <taxon>Pseudomonadati</taxon>
        <taxon>Bacteroidota</taxon>
        <taxon>Flavobacteriia</taxon>
        <taxon>Flavobacteriales</taxon>
        <taxon>Flavobacteriaceae</taxon>
        <taxon>Leeuwenhoekiella</taxon>
    </lineage>
</organism>
<comment type="caution">
    <text evidence="1">The sequence shown here is derived from an EMBL/GenBank/DDBJ whole genome shotgun (WGS) entry which is preliminary data.</text>
</comment>